<comment type="caution">
    <text evidence="1">The sequence shown here is derived from an EMBL/GenBank/DDBJ whole genome shotgun (WGS) entry which is preliminary data.</text>
</comment>
<dbReference type="Gene3D" id="3.40.50.150">
    <property type="entry name" value="Vaccinia Virus protein VP39"/>
    <property type="match status" value="1"/>
</dbReference>
<reference evidence="1" key="1">
    <citation type="journal article" date="2015" name="Nature">
        <title>Complex archaea that bridge the gap between prokaryotes and eukaryotes.</title>
        <authorList>
            <person name="Spang A."/>
            <person name="Saw J.H."/>
            <person name="Jorgensen S.L."/>
            <person name="Zaremba-Niedzwiedzka K."/>
            <person name="Martijn J."/>
            <person name="Lind A.E."/>
            <person name="van Eijk R."/>
            <person name="Schleper C."/>
            <person name="Guy L."/>
            <person name="Ettema T.J."/>
        </authorList>
    </citation>
    <scope>NUCLEOTIDE SEQUENCE</scope>
</reference>
<evidence type="ECO:0000313" key="1">
    <source>
        <dbReference type="EMBL" id="KKK47154.1"/>
    </source>
</evidence>
<protein>
    <recommendedName>
        <fullName evidence="2">DNA methylase N-4/N-6 domain-containing protein</fullName>
    </recommendedName>
</protein>
<dbReference type="AlphaFoldDB" id="A0A0F8XYV5"/>
<proteinExistence type="predicted"/>
<feature type="non-terminal residue" evidence="1">
    <location>
        <position position="1"/>
    </location>
</feature>
<gene>
    <name evidence="1" type="ORF">LCGC14_3158050</name>
</gene>
<sequence length="198" mass="22175">GTGTMMIAALQGYRVILIEIEDGYHKLQIEAKENLEIQSPGCGDLVTLLHGDNRLILPIPCNHIITSPPYAAAMKITKVRKQREDAPDTWLADQDRMMMEYSRSARNISKLNPFMYNMEMDKIYKLCHQSLPVGGTLTTVVKDRIFMPRHRVQLEPATANAAAAVTSVYTSSKGQRTFTLTHDSDAATDRTFNYALQG</sequence>
<dbReference type="InterPro" id="IPR029063">
    <property type="entry name" value="SAM-dependent_MTases_sf"/>
</dbReference>
<accession>A0A0F8XYV5</accession>
<evidence type="ECO:0008006" key="2">
    <source>
        <dbReference type="Google" id="ProtNLM"/>
    </source>
</evidence>
<dbReference type="SUPFAM" id="SSF53335">
    <property type="entry name" value="S-adenosyl-L-methionine-dependent methyltransferases"/>
    <property type="match status" value="1"/>
</dbReference>
<name>A0A0F8XYV5_9ZZZZ</name>
<organism evidence="1">
    <name type="scientific">marine sediment metagenome</name>
    <dbReference type="NCBI Taxonomy" id="412755"/>
    <lineage>
        <taxon>unclassified sequences</taxon>
        <taxon>metagenomes</taxon>
        <taxon>ecological metagenomes</taxon>
    </lineage>
</organism>
<dbReference type="EMBL" id="LAZR01069722">
    <property type="protein sequence ID" value="KKK47154.1"/>
    <property type="molecule type" value="Genomic_DNA"/>
</dbReference>